<reference evidence="2" key="1">
    <citation type="submission" date="2023-08" db="EMBL/GenBank/DDBJ databases">
        <authorList>
            <person name="Chen Y."/>
            <person name="Shah S."/>
            <person name="Dougan E. K."/>
            <person name="Thang M."/>
            <person name="Chan C."/>
        </authorList>
    </citation>
    <scope>NUCLEOTIDE SEQUENCE</scope>
</reference>
<feature type="region of interest" description="Disordered" evidence="1">
    <location>
        <begin position="1"/>
        <end position="43"/>
    </location>
</feature>
<protein>
    <submittedName>
        <fullName evidence="2">Uncharacterized protein</fullName>
    </submittedName>
</protein>
<evidence type="ECO:0000313" key="2">
    <source>
        <dbReference type="EMBL" id="CAJ1411363.1"/>
    </source>
</evidence>
<accession>A0AA36JS19</accession>
<evidence type="ECO:0000313" key="3">
    <source>
        <dbReference type="Proteomes" id="UP001178507"/>
    </source>
</evidence>
<dbReference type="EMBL" id="CAUJNA010003871">
    <property type="protein sequence ID" value="CAJ1411363.1"/>
    <property type="molecule type" value="Genomic_DNA"/>
</dbReference>
<keyword evidence="3" id="KW-1185">Reference proteome</keyword>
<organism evidence="2 3">
    <name type="scientific">Effrenium voratum</name>
    <dbReference type="NCBI Taxonomy" id="2562239"/>
    <lineage>
        <taxon>Eukaryota</taxon>
        <taxon>Sar</taxon>
        <taxon>Alveolata</taxon>
        <taxon>Dinophyceae</taxon>
        <taxon>Suessiales</taxon>
        <taxon>Symbiodiniaceae</taxon>
        <taxon>Effrenium</taxon>
    </lineage>
</organism>
<feature type="compositionally biased region" description="Pro residues" evidence="1">
    <location>
        <begin position="30"/>
        <end position="39"/>
    </location>
</feature>
<sequence length="73" mass="8155">MSELEIFRLRSGPAPALPPMEPAGFMARPRQPPPLPVGPPELDVQMNQAPRWQTRQAQRDEVIVNVSDEPRGT</sequence>
<dbReference type="Proteomes" id="UP001178507">
    <property type="component" value="Unassembled WGS sequence"/>
</dbReference>
<name>A0AA36JS19_9DINO</name>
<proteinExistence type="predicted"/>
<evidence type="ECO:0000256" key="1">
    <source>
        <dbReference type="SAM" id="MobiDB-lite"/>
    </source>
</evidence>
<comment type="caution">
    <text evidence="2">The sequence shown here is derived from an EMBL/GenBank/DDBJ whole genome shotgun (WGS) entry which is preliminary data.</text>
</comment>
<dbReference type="AlphaFoldDB" id="A0AA36JS19"/>
<gene>
    <name evidence="2" type="ORF">EVOR1521_LOCUS31957</name>
</gene>